<organism evidence="6 7">
    <name type="scientific">Panicum virgatum</name>
    <name type="common">Blackwell switchgrass</name>
    <dbReference type="NCBI Taxonomy" id="38727"/>
    <lineage>
        <taxon>Eukaryota</taxon>
        <taxon>Viridiplantae</taxon>
        <taxon>Streptophyta</taxon>
        <taxon>Embryophyta</taxon>
        <taxon>Tracheophyta</taxon>
        <taxon>Spermatophyta</taxon>
        <taxon>Magnoliopsida</taxon>
        <taxon>Liliopsida</taxon>
        <taxon>Poales</taxon>
        <taxon>Poaceae</taxon>
        <taxon>PACMAD clade</taxon>
        <taxon>Panicoideae</taxon>
        <taxon>Panicodae</taxon>
        <taxon>Paniceae</taxon>
        <taxon>Panicinae</taxon>
        <taxon>Panicum</taxon>
        <taxon>Panicum sect. Hiantes</taxon>
    </lineage>
</organism>
<feature type="compositionally biased region" description="Low complexity" evidence="3">
    <location>
        <begin position="281"/>
        <end position="292"/>
    </location>
</feature>
<dbReference type="Pfam" id="PF02179">
    <property type="entry name" value="BAG"/>
    <property type="match status" value="1"/>
</dbReference>
<dbReference type="InterPro" id="IPR000626">
    <property type="entry name" value="Ubiquitin-like_dom"/>
</dbReference>
<dbReference type="SUPFAM" id="SSF54236">
    <property type="entry name" value="Ubiquitin-like"/>
    <property type="match status" value="1"/>
</dbReference>
<evidence type="ECO:0000259" key="5">
    <source>
        <dbReference type="PROSITE" id="PS51035"/>
    </source>
</evidence>
<comment type="caution">
    <text evidence="6">The sequence shown here is derived from an EMBL/GenBank/DDBJ whole genome shotgun (WGS) entry which is preliminary data.</text>
</comment>
<evidence type="ECO:0000313" key="7">
    <source>
        <dbReference type="Proteomes" id="UP000823388"/>
    </source>
</evidence>
<dbReference type="PROSITE" id="PS51035">
    <property type="entry name" value="BAG"/>
    <property type="match status" value="1"/>
</dbReference>
<evidence type="ECO:0000256" key="2">
    <source>
        <dbReference type="ARBA" id="ARBA00058673"/>
    </source>
</evidence>
<evidence type="ECO:0000256" key="3">
    <source>
        <dbReference type="SAM" id="MobiDB-lite"/>
    </source>
</evidence>
<dbReference type="InterPro" id="IPR029071">
    <property type="entry name" value="Ubiquitin-like_domsf"/>
</dbReference>
<dbReference type="Gene3D" id="3.10.20.90">
    <property type="entry name" value="Phosphatidylinositol 3-kinase Catalytic Subunit, Chain A, domain 1"/>
    <property type="match status" value="1"/>
</dbReference>
<keyword evidence="1" id="KW-0143">Chaperone</keyword>
<dbReference type="OrthoDB" id="417450at2759"/>
<dbReference type="EMBL" id="CM029039">
    <property type="protein sequence ID" value="KAG2644711.1"/>
    <property type="molecule type" value="Genomic_DNA"/>
</dbReference>
<dbReference type="PROSITE" id="PS50053">
    <property type="entry name" value="UBIQUITIN_2"/>
    <property type="match status" value="1"/>
</dbReference>
<dbReference type="Proteomes" id="UP000823388">
    <property type="component" value="Chromosome 2K"/>
</dbReference>
<proteinExistence type="predicted"/>
<feature type="region of interest" description="Disordered" evidence="3">
    <location>
        <begin position="238"/>
        <end position="293"/>
    </location>
</feature>
<comment type="function">
    <text evidence="2">Co-chaperone that regulates diverse cellular pathways, such as programmed cell death and stress responses.</text>
</comment>
<dbReference type="PANTHER" id="PTHR12329:SF11">
    <property type="entry name" value="BAG FAMILY MOLECULAR CHAPERONE REGULATOR 1"/>
    <property type="match status" value="1"/>
</dbReference>
<dbReference type="GO" id="GO:0005737">
    <property type="term" value="C:cytoplasm"/>
    <property type="evidence" value="ECO:0007669"/>
    <property type="project" value="TreeGrafter"/>
</dbReference>
<dbReference type="PANTHER" id="PTHR12329">
    <property type="entry name" value="BCL2-ASSOCIATED ATHANOGENE"/>
    <property type="match status" value="1"/>
</dbReference>
<feature type="domain" description="Ubiquitin-like" evidence="4">
    <location>
        <begin position="62"/>
        <end position="132"/>
    </location>
</feature>
<dbReference type="InterPro" id="IPR036533">
    <property type="entry name" value="BAG_dom_sf"/>
</dbReference>
<protein>
    <recommendedName>
        <fullName evidence="8">BAG family molecular chaperone regulator 1</fullName>
    </recommendedName>
</protein>
<dbReference type="FunFam" id="3.10.20.90:FF:000298">
    <property type="entry name" value="BAG family molecular chaperone regulator 1"/>
    <property type="match status" value="1"/>
</dbReference>
<dbReference type="AlphaFoldDB" id="A0A8T0W5W0"/>
<dbReference type="Pfam" id="PF00240">
    <property type="entry name" value="ubiquitin"/>
    <property type="match status" value="1"/>
</dbReference>
<evidence type="ECO:0008006" key="8">
    <source>
        <dbReference type="Google" id="ProtNLM"/>
    </source>
</evidence>
<dbReference type="GO" id="GO:0051087">
    <property type="term" value="F:protein-folding chaperone binding"/>
    <property type="evidence" value="ECO:0007669"/>
    <property type="project" value="InterPro"/>
</dbReference>
<dbReference type="GO" id="GO:0000774">
    <property type="term" value="F:adenyl-nucleotide exchange factor activity"/>
    <property type="evidence" value="ECO:0007669"/>
    <property type="project" value="TreeGrafter"/>
</dbReference>
<dbReference type="SUPFAM" id="SSF63491">
    <property type="entry name" value="BAG domain"/>
    <property type="match status" value="1"/>
</dbReference>
<reference evidence="6" key="1">
    <citation type="submission" date="2020-05" db="EMBL/GenBank/DDBJ databases">
        <title>WGS assembly of Panicum virgatum.</title>
        <authorList>
            <person name="Lovell J.T."/>
            <person name="Jenkins J."/>
            <person name="Shu S."/>
            <person name="Juenger T.E."/>
            <person name="Schmutz J."/>
        </authorList>
    </citation>
    <scope>NUCLEOTIDE SEQUENCE</scope>
    <source>
        <strain evidence="6">AP13</strain>
    </source>
</reference>
<accession>A0A8T0W5W0</accession>
<feature type="region of interest" description="Disordered" evidence="3">
    <location>
        <begin position="1"/>
        <end position="27"/>
    </location>
</feature>
<evidence type="ECO:0000259" key="4">
    <source>
        <dbReference type="PROSITE" id="PS50053"/>
    </source>
</evidence>
<evidence type="ECO:0000313" key="6">
    <source>
        <dbReference type="EMBL" id="KAG2644711.1"/>
    </source>
</evidence>
<feature type="domain" description="BAG" evidence="5">
    <location>
        <begin position="157"/>
        <end position="235"/>
    </location>
</feature>
<keyword evidence="7" id="KW-1185">Reference proteome</keyword>
<evidence type="ECO:0000256" key="1">
    <source>
        <dbReference type="ARBA" id="ARBA00023186"/>
    </source>
</evidence>
<dbReference type="InterPro" id="IPR003103">
    <property type="entry name" value="BAG_domain"/>
</dbReference>
<dbReference type="InterPro" id="IPR039773">
    <property type="entry name" value="BAG_chaperone_regulator"/>
</dbReference>
<dbReference type="GO" id="GO:0050821">
    <property type="term" value="P:protein stabilization"/>
    <property type="evidence" value="ECO:0007669"/>
    <property type="project" value="TreeGrafter"/>
</dbReference>
<name>A0A8T0W5W0_PANVG</name>
<gene>
    <name evidence="6" type="ORF">PVAP13_2KG375876</name>
</gene>
<sequence length="341" mass="36498">MMRARPRGTFADAMRESSPPAAAAPAAAAAAVKEDEWEVRPGGMLVQKRSPDADAPAGALVSTIRVKVKFNGVYHEIYINAQASFGELKKMLSAKTGLHPEDQKLVYKDKERDSKAFLDMAGVRDRSKMVLLEDPAAQAKRLLEQRRTDKAERAAKSISRISLDVDKLATKVSALETIVGKGGKVVDADVVTLTEALMNELVKLDSIAADGEVKVQRRMQEKRVQKYVETLDAIRAKNAAGTPRANGNGAANANGHAKARAPHLPPRPPPVSQRRNFQQQPAPAAAAAAAPPTQSWETFDLLSSVPSTSSAGVTTTMAAATTTSPAAATASPIPRFDWELF</sequence>
<feature type="compositionally biased region" description="Low complexity" evidence="3">
    <location>
        <begin position="238"/>
        <end position="256"/>
    </location>
</feature>
<dbReference type="Gene3D" id="1.20.58.120">
    <property type="entry name" value="BAG domain"/>
    <property type="match status" value="1"/>
</dbReference>